<dbReference type="GO" id="GO:0000155">
    <property type="term" value="F:phosphorelay sensor kinase activity"/>
    <property type="evidence" value="ECO:0007669"/>
    <property type="project" value="UniProtKB-UniRule"/>
</dbReference>
<feature type="domain" description="Histidine kinase" evidence="16">
    <location>
        <begin position="367"/>
        <end position="566"/>
    </location>
</feature>
<dbReference type="GO" id="GO:0046983">
    <property type="term" value="F:protein dimerization activity"/>
    <property type="evidence" value="ECO:0007669"/>
    <property type="project" value="UniProtKB-UniRule"/>
</dbReference>
<evidence type="ECO:0000256" key="15">
    <source>
        <dbReference type="SAM" id="Phobius"/>
    </source>
</evidence>
<evidence type="ECO:0000256" key="9">
    <source>
        <dbReference type="ARBA" id="ARBA00022777"/>
    </source>
</evidence>
<evidence type="ECO:0000256" key="8">
    <source>
        <dbReference type="ARBA" id="ARBA00022741"/>
    </source>
</evidence>
<organism evidence="18 19">
    <name type="scientific">Haemophilus pittmaniae</name>
    <dbReference type="NCBI Taxonomy" id="249188"/>
    <lineage>
        <taxon>Bacteria</taxon>
        <taxon>Pseudomonadati</taxon>
        <taxon>Pseudomonadota</taxon>
        <taxon>Gammaproteobacteria</taxon>
        <taxon>Pasteurellales</taxon>
        <taxon>Pasteurellaceae</taxon>
        <taxon>Haemophilus</taxon>
    </lineage>
</organism>
<dbReference type="CDD" id="cd22899">
    <property type="entry name" value="NarQ_sensor"/>
    <property type="match status" value="1"/>
</dbReference>
<dbReference type="InterPro" id="IPR029095">
    <property type="entry name" value="NarX-like_N"/>
</dbReference>
<dbReference type="InterPro" id="IPR036890">
    <property type="entry name" value="HATPase_C_sf"/>
</dbReference>
<evidence type="ECO:0000256" key="14">
    <source>
        <dbReference type="PIRNR" id="PIRNR003167"/>
    </source>
</evidence>
<feature type="transmembrane region" description="Helical" evidence="15">
    <location>
        <begin position="150"/>
        <end position="171"/>
    </location>
</feature>
<sequence>MHTKRSVTTRIAKYLFVIIIFVGIISSLSLLTMASNKNDAESINISGSLRMQSYRLLYEMEKDPSSVQRNLQHYEKSLNSPVLTSIPESFFVPIEVKDTYRRVRARWNIMADYAEMGKQTAYSEELGDYVQDVDDFVMELQHFAELKWNIALWASVLSMLLIVLMVSYVIWYMQREVVKPLELLTKASMQVQMRQFSHIPLDTESNNELGILAKVFTQMSSELGKRYLRLEDAVNEQTQKLRQNNRSLSTLYQSSQLLTTNNITDKILSQVLNHIRVSEHLRYIELEILGAEHWEISFGEKQPNQSLQVEELTVENENLAVLSWQAGFPCPDPRMMQNVAQMMSRALYFHKNQRQQEQLLLMEERSIIARELHDSLAQVLSFLQIQLVLLKVNLNKDGAEAKAKSQAIINEFEQALSDGYSQLRELLATFRLTVQEANLQVALEQVIDSLRPQTQLQMSVECNLPSRSLNPQQLVHLLQIVREATLNAIKHSQGTKITVIAHINQDGEYEILVQDDGVGIPSLDEPEGHYGLNIMQERSHQLNAQLSIFRPQGGGTCVKITLPPTLF</sequence>
<dbReference type="InterPro" id="IPR003594">
    <property type="entry name" value="HATPase_dom"/>
</dbReference>
<name>A0A377IWB0_9PAST</name>
<dbReference type="Pfam" id="PF13675">
    <property type="entry name" value="PilJ"/>
    <property type="match status" value="1"/>
</dbReference>
<evidence type="ECO:0000256" key="7">
    <source>
        <dbReference type="ARBA" id="ARBA00022692"/>
    </source>
</evidence>
<dbReference type="PROSITE" id="PS50885">
    <property type="entry name" value="HAMP"/>
    <property type="match status" value="1"/>
</dbReference>
<evidence type="ECO:0000256" key="4">
    <source>
        <dbReference type="ARBA" id="ARBA00022519"/>
    </source>
</evidence>
<evidence type="ECO:0000256" key="2">
    <source>
        <dbReference type="ARBA" id="ARBA00004429"/>
    </source>
</evidence>
<dbReference type="Pfam" id="PF02518">
    <property type="entry name" value="HATPase_c"/>
    <property type="match status" value="1"/>
</dbReference>
<keyword evidence="6 14" id="KW-0808">Transferase</keyword>
<dbReference type="SUPFAM" id="SSF55874">
    <property type="entry name" value="ATPase domain of HSP90 chaperone/DNA topoisomerase II/histidine kinase"/>
    <property type="match status" value="1"/>
</dbReference>
<dbReference type="AlphaFoldDB" id="A0A377IWB0"/>
<keyword evidence="8 14" id="KW-0547">Nucleotide-binding</keyword>
<keyword evidence="10 14" id="KW-0067">ATP-binding</keyword>
<proteinExistence type="predicted"/>
<keyword evidence="13 14" id="KW-0472">Membrane</keyword>
<dbReference type="PANTHER" id="PTHR24421:SF10">
    <property type="entry name" value="NITRATE_NITRITE SENSOR PROTEIN NARQ"/>
    <property type="match status" value="1"/>
</dbReference>
<reference evidence="18 19" key="1">
    <citation type="submission" date="2018-06" db="EMBL/GenBank/DDBJ databases">
        <authorList>
            <consortium name="Pathogen Informatics"/>
            <person name="Doyle S."/>
        </authorList>
    </citation>
    <scope>NUCLEOTIDE SEQUENCE [LARGE SCALE GENOMIC DNA]</scope>
    <source>
        <strain evidence="18 19">NCTC13335</strain>
    </source>
</reference>
<evidence type="ECO:0000256" key="3">
    <source>
        <dbReference type="ARBA" id="ARBA00022475"/>
    </source>
</evidence>
<feature type="domain" description="HAMP" evidence="17">
    <location>
        <begin position="175"/>
        <end position="228"/>
    </location>
</feature>
<dbReference type="OrthoDB" id="9811306at2"/>
<dbReference type="SMART" id="SM00304">
    <property type="entry name" value="HAMP"/>
    <property type="match status" value="1"/>
</dbReference>
<dbReference type="NCBIfam" id="NF008184">
    <property type="entry name" value="PRK10935.1"/>
    <property type="match status" value="1"/>
</dbReference>
<dbReference type="EMBL" id="UGHS01000001">
    <property type="protein sequence ID" value="STO92463.1"/>
    <property type="molecule type" value="Genomic_DNA"/>
</dbReference>
<evidence type="ECO:0000256" key="10">
    <source>
        <dbReference type="ARBA" id="ARBA00022840"/>
    </source>
</evidence>
<dbReference type="CDD" id="cd06225">
    <property type="entry name" value="HAMP"/>
    <property type="match status" value="1"/>
</dbReference>
<dbReference type="EC" id="2.7.13.3" evidence="14"/>
<dbReference type="Gene3D" id="6.10.340.10">
    <property type="match status" value="1"/>
</dbReference>
<dbReference type="Pfam" id="PF07730">
    <property type="entry name" value="HisKA_3"/>
    <property type="match status" value="1"/>
</dbReference>
<dbReference type="InterPro" id="IPR003660">
    <property type="entry name" value="HAMP_dom"/>
</dbReference>
<dbReference type="Gene3D" id="1.20.5.1930">
    <property type="match status" value="1"/>
</dbReference>
<evidence type="ECO:0000313" key="19">
    <source>
        <dbReference type="Proteomes" id="UP000255264"/>
    </source>
</evidence>
<gene>
    <name evidence="18" type="primary">narX</name>
    <name evidence="18" type="ORF">NCTC13335_00288</name>
</gene>
<keyword evidence="11 15" id="KW-1133">Transmembrane helix</keyword>
<dbReference type="InterPro" id="IPR050482">
    <property type="entry name" value="Sensor_HK_TwoCompSys"/>
</dbReference>
<dbReference type="InterPro" id="IPR016380">
    <property type="entry name" value="Sig_transdc_His_kin_NarX/NarQ"/>
</dbReference>
<keyword evidence="5" id="KW-0597">Phosphoprotein</keyword>
<dbReference type="Gene3D" id="1.20.120.960">
    <property type="entry name" value="Histidine kinase NarX, sensor domain"/>
    <property type="match status" value="1"/>
</dbReference>
<comment type="subcellular location">
    <subcellularLocation>
        <location evidence="2">Cell inner membrane</location>
        <topology evidence="2">Multi-pass membrane protein</topology>
    </subcellularLocation>
</comment>
<evidence type="ECO:0000256" key="1">
    <source>
        <dbReference type="ARBA" id="ARBA00000085"/>
    </source>
</evidence>
<dbReference type="Gene3D" id="3.30.565.10">
    <property type="entry name" value="Histidine kinase-like ATPase, C-terminal domain"/>
    <property type="match status" value="1"/>
</dbReference>
<dbReference type="GO" id="GO:0005524">
    <property type="term" value="F:ATP binding"/>
    <property type="evidence" value="ECO:0007669"/>
    <property type="project" value="UniProtKB-UniRule"/>
</dbReference>
<dbReference type="InterPro" id="IPR011712">
    <property type="entry name" value="Sig_transdc_His_kin_sub3_dim/P"/>
</dbReference>
<dbReference type="PROSITE" id="PS50109">
    <property type="entry name" value="HIS_KIN"/>
    <property type="match status" value="1"/>
</dbReference>
<keyword evidence="12 14" id="KW-0902">Two-component regulatory system</keyword>
<dbReference type="Proteomes" id="UP000255264">
    <property type="component" value="Unassembled WGS sequence"/>
</dbReference>
<dbReference type="InterPro" id="IPR042295">
    <property type="entry name" value="NarX-like_N_sf"/>
</dbReference>
<dbReference type="PANTHER" id="PTHR24421">
    <property type="entry name" value="NITRATE/NITRITE SENSOR PROTEIN NARX-RELATED"/>
    <property type="match status" value="1"/>
</dbReference>
<evidence type="ECO:0000256" key="11">
    <source>
        <dbReference type="ARBA" id="ARBA00022989"/>
    </source>
</evidence>
<keyword evidence="19" id="KW-1185">Reference proteome</keyword>
<evidence type="ECO:0000256" key="5">
    <source>
        <dbReference type="ARBA" id="ARBA00022553"/>
    </source>
</evidence>
<evidence type="ECO:0000256" key="13">
    <source>
        <dbReference type="ARBA" id="ARBA00023136"/>
    </source>
</evidence>
<dbReference type="RefSeq" id="WP_115002590.1">
    <property type="nucleotide sequence ID" value="NZ_UGHS01000001.1"/>
</dbReference>
<evidence type="ECO:0000259" key="17">
    <source>
        <dbReference type="PROSITE" id="PS50885"/>
    </source>
</evidence>
<dbReference type="GO" id="GO:0005886">
    <property type="term" value="C:plasma membrane"/>
    <property type="evidence" value="ECO:0007669"/>
    <property type="project" value="UniProtKB-SubCell"/>
</dbReference>
<keyword evidence="3 14" id="KW-1003">Cell membrane</keyword>
<keyword evidence="7 15" id="KW-0812">Transmembrane</keyword>
<dbReference type="InterPro" id="IPR005467">
    <property type="entry name" value="His_kinase_dom"/>
</dbReference>
<protein>
    <recommendedName>
        <fullName evidence="14">Sensor protein</fullName>
        <ecNumber evidence="14">2.7.13.3</ecNumber>
    </recommendedName>
</protein>
<comment type="catalytic activity">
    <reaction evidence="1 14">
        <text>ATP + protein L-histidine = ADP + protein N-phospho-L-histidine.</text>
        <dbReference type="EC" id="2.7.13.3"/>
    </reaction>
</comment>
<evidence type="ECO:0000259" key="16">
    <source>
        <dbReference type="PROSITE" id="PS50109"/>
    </source>
</evidence>
<evidence type="ECO:0000313" key="18">
    <source>
        <dbReference type="EMBL" id="STO92463.1"/>
    </source>
</evidence>
<dbReference type="CDD" id="cd16917">
    <property type="entry name" value="HATPase_UhpB-NarQ-NarX-like"/>
    <property type="match status" value="1"/>
</dbReference>
<feature type="transmembrane region" description="Helical" evidence="15">
    <location>
        <begin position="12"/>
        <end position="34"/>
    </location>
</feature>
<dbReference type="SMART" id="SM00387">
    <property type="entry name" value="HATPase_c"/>
    <property type="match status" value="1"/>
</dbReference>
<accession>A0A377IWB0</accession>
<keyword evidence="9 14" id="KW-0418">Kinase</keyword>
<evidence type="ECO:0000256" key="6">
    <source>
        <dbReference type="ARBA" id="ARBA00022679"/>
    </source>
</evidence>
<dbReference type="PIRSF" id="PIRSF003167">
    <property type="entry name" value="STHK_NarX/NarQ"/>
    <property type="match status" value="1"/>
</dbReference>
<evidence type="ECO:0000256" key="12">
    <source>
        <dbReference type="ARBA" id="ARBA00023012"/>
    </source>
</evidence>
<keyword evidence="4 14" id="KW-0997">Cell inner membrane</keyword>